<protein>
    <submittedName>
        <fullName evidence="1">Uncharacterized protein</fullName>
    </submittedName>
</protein>
<accession>A0A2K3K9J6</accession>
<evidence type="ECO:0000313" key="2">
    <source>
        <dbReference type="Proteomes" id="UP000236291"/>
    </source>
</evidence>
<name>A0A2K3K9J6_TRIPR</name>
<comment type="caution">
    <text evidence="1">The sequence shown here is derived from an EMBL/GenBank/DDBJ whole genome shotgun (WGS) entry which is preliminary data.</text>
</comment>
<sequence length="15" mass="1470">GSNFGSVALDAVMVC</sequence>
<reference evidence="1 2" key="1">
    <citation type="journal article" date="2014" name="Am. J. Bot.">
        <title>Genome assembly and annotation for red clover (Trifolium pratense; Fabaceae).</title>
        <authorList>
            <person name="Istvanek J."/>
            <person name="Jaros M."/>
            <person name="Krenek A."/>
            <person name="Repkova J."/>
        </authorList>
    </citation>
    <scope>NUCLEOTIDE SEQUENCE [LARGE SCALE GENOMIC DNA]</scope>
    <source>
        <strain evidence="2">cv. Tatra</strain>
        <tissue evidence="1">Young leaves</tissue>
    </source>
</reference>
<feature type="non-terminal residue" evidence="1">
    <location>
        <position position="1"/>
    </location>
</feature>
<dbReference type="EMBL" id="ASHM01089078">
    <property type="protein sequence ID" value="PNX62965.1"/>
    <property type="molecule type" value="Genomic_DNA"/>
</dbReference>
<reference evidence="1 2" key="2">
    <citation type="journal article" date="2017" name="Front. Plant Sci.">
        <title>Gene Classification and Mining of Molecular Markers Useful in Red Clover (Trifolium pratense) Breeding.</title>
        <authorList>
            <person name="Istvanek J."/>
            <person name="Dluhosova J."/>
            <person name="Dluhos P."/>
            <person name="Patkova L."/>
            <person name="Nedelnik J."/>
            <person name="Repkova J."/>
        </authorList>
    </citation>
    <scope>NUCLEOTIDE SEQUENCE [LARGE SCALE GENOMIC DNA]</scope>
    <source>
        <strain evidence="2">cv. Tatra</strain>
        <tissue evidence="1">Young leaves</tissue>
    </source>
</reference>
<gene>
    <name evidence="1" type="ORF">L195_g053267</name>
</gene>
<organism evidence="1 2">
    <name type="scientific">Trifolium pratense</name>
    <name type="common">Red clover</name>
    <dbReference type="NCBI Taxonomy" id="57577"/>
    <lineage>
        <taxon>Eukaryota</taxon>
        <taxon>Viridiplantae</taxon>
        <taxon>Streptophyta</taxon>
        <taxon>Embryophyta</taxon>
        <taxon>Tracheophyta</taxon>
        <taxon>Spermatophyta</taxon>
        <taxon>Magnoliopsida</taxon>
        <taxon>eudicotyledons</taxon>
        <taxon>Gunneridae</taxon>
        <taxon>Pentapetalae</taxon>
        <taxon>rosids</taxon>
        <taxon>fabids</taxon>
        <taxon>Fabales</taxon>
        <taxon>Fabaceae</taxon>
        <taxon>Papilionoideae</taxon>
        <taxon>50 kb inversion clade</taxon>
        <taxon>NPAAA clade</taxon>
        <taxon>Hologalegina</taxon>
        <taxon>IRL clade</taxon>
        <taxon>Trifolieae</taxon>
        <taxon>Trifolium</taxon>
    </lineage>
</organism>
<evidence type="ECO:0000313" key="1">
    <source>
        <dbReference type="EMBL" id="PNX62965.1"/>
    </source>
</evidence>
<dbReference type="Proteomes" id="UP000236291">
    <property type="component" value="Unassembled WGS sequence"/>
</dbReference>
<proteinExistence type="predicted"/>